<protein>
    <submittedName>
        <fullName evidence="5">Putative intracellular protease/amidase</fullName>
    </submittedName>
</protein>
<feature type="domain" description="DJ-1/PfpI" evidence="4">
    <location>
        <begin position="50"/>
        <end position="244"/>
    </location>
</feature>
<accession>A0A1X7JM10</accession>
<dbReference type="GO" id="GO:0006508">
    <property type="term" value="P:proteolysis"/>
    <property type="evidence" value="ECO:0007669"/>
    <property type="project" value="UniProtKB-KW"/>
</dbReference>
<dbReference type="SUPFAM" id="SSF52317">
    <property type="entry name" value="Class I glutamine amidotransferase-like"/>
    <property type="match status" value="1"/>
</dbReference>
<keyword evidence="2" id="KW-0456">Lyase</keyword>
<proteinExistence type="inferred from homology"/>
<dbReference type="GO" id="GO:0019243">
    <property type="term" value="P:methylglyoxal catabolic process to D-lactate via S-lactoyl-glutathione"/>
    <property type="evidence" value="ECO:0007669"/>
    <property type="project" value="TreeGrafter"/>
</dbReference>
<dbReference type="PANTHER" id="PTHR48094:SF11">
    <property type="entry name" value="GLUTATHIONE-INDEPENDENT GLYOXALASE HSP31-RELATED"/>
    <property type="match status" value="1"/>
</dbReference>
<evidence type="ECO:0000259" key="4">
    <source>
        <dbReference type="Pfam" id="PF01965"/>
    </source>
</evidence>
<evidence type="ECO:0000313" key="5">
    <source>
        <dbReference type="EMBL" id="SMG29093.1"/>
    </source>
</evidence>
<dbReference type="EMBL" id="FXAW01000003">
    <property type="protein sequence ID" value="SMG29093.1"/>
    <property type="molecule type" value="Genomic_DNA"/>
</dbReference>
<name>A0A1X7JM10_9BACT</name>
<keyword evidence="1" id="KW-0346">Stress response</keyword>
<comment type="similarity">
    <text evidence="3">Belongs to the peptidase C56 family. HSP31-like subfamily.</text>
</comment>
<dbReference type="GO" id="GO:0005737">
    <property type="term" value="C:cytoplasm"/>
    <property type="evidence" value="ECO:0007669"/>
    <property type="project" value="TreeGrafter"/>
</dbReference>
<gene>
    <name evidence="5" type="ORF">SAMN05661096_01793</name>
</gene>
<dbReference type="AlphaFoldDB" id="A0A1X7JM10"/>
<dbReference type="GO" id="GO:0008233">
    <property type="term" value="F:peptidase activity"/>
    <property type="evidence" value="ECO:0007669"/>
    <property type="project" value="UniProtKB-KW"/>
</dbReference>
<keyword evidence="5" id="KW-0645">Protease</keyword>
<dbReference type="InterPro" id="IPR029062">
    <property type="entry name" value="Class_I_gatase-like"/>
</dbReference>
<dbReference type="STRING" id="1028.SAMN05661096_01793"/>
<dbReference type="Proteomes" id="UP000193804">
    <property type="component" value="Unassembled WGS sequence"/>
</dbReference>
<keyword evidence="6" id="KW-1185">Reference proteome</keyword>
<dbReference type="CDD" id="cd03141">
    <property type="entry name" value="GATase1_Hsp31_like"/>
    <property type="match status" value="1"/>
</dbReference>
<dbReference type="GO" id="GO:0019172">
    <property type="term" value="F:glyoxalase III activity"/>
    <property type="evidence" value="ECO:0007669"/>
    <property type="project" value="TreeGrafter"/>
</dbReference>
<evidence type="ECO:0000256" key="2">
    <source>
        <dbReference type="ARBA" id="ARBA00023239"/>
    </source>
</evidence>
<dbReference type="PROSITE" id="PS51257">
    <property type="entry name" value="PROKAR_LIPOPROTEIN"/>
    <property type="match status" value="1"/>
</dbReference>
<sequence>MQKIIFILLIISFIVGCKTSQKKEDRILFVVSNQHTYGSTNLIASNHFSEIVLAYDIFIKSGYKVDFVSPKGGAIPIGYISKNDRIQKKYLNDTDFMYLFKNTLRPNEINPLSYKATYYSGGGSAMFGVPENKEIQTISRSIYENNGIISTVCHGTAGIVNLKLSNGRYIYEEKQISGYPDFFENMDSKKYKTFPFSIEKTINKRGGEFSYSKERNANYFKEDGRLVTGQDPSSSISVAKKVVEMLQNQK</sequence>
<keyword evidence="5" id="KW-0378">Hydrolase</keyword>
<dbReference type="InterPro" id="IPR050325">
    <property type="entry name" value="Prot/Nucl_acid_deglycase"/>
</dbReference>
<dbReference type="InterPro" id="IPR002818">
    <property type="entry name" value="DJ-1/PfpI"/>
</dbReference>
<evidence type="ECO:0000256" key="3">
    <source>
        <dbReference type="ARBA" id="ARBA00038493"/>
    </source>
</evidence>
<dbReference type="PANTHER" id="PTHR48094">
    <property type="entry name" value="PROTEIN/NUCLEIC ACID DEGLYCASE DJ-1-RELATED"/>
    <property type="match status" value="1"/>
</dbReference>
<evidence type="ECO:0000256" key="1">
    <source>
        <dbReference type="ARBA" id="ARBA00023016"/>
    </source>
</evidence>
<dbReference type="OrthoDB" id="9792284at2"/>
<reference evidence="6" key="1">
    <citation type="submission" date="2017-04" db="EMBL/GenBank/DDBJ databases">
        <authorList>
            <person name="Varghese N."/>
            <person name="Submissions S."/>
        </authorList>
    </citation>
    <scope>NUCLEOTIDE SEQUENCE [LARGE SCALE GENOMIC DNA]</scope>
    <source>
        <strain evidence="6">DSM 4125</strain>
    </source>
</reference>
<dbReference type="Gene3D" id="3.40.50.880">
    <property type="match status" value="1"/>
</dbReference>
<organism evidence="5 6">
    <name type="scientific">Marivirga sericea</name>
    <dbReference type="NCBI Taxonomy" id="1028"/>
    <lineage>
        <taxon>Bacteria</taxon>
        <taxon>Pseudomonadati</taxon>
        <taxon>Bacteroidota</taxon>
        <taxon>Cytophagia</taxon>
        <taxon>Cytophagales</taxon>
        <taxon>Marivirgaceae</taxon>
        <taxon>Marivirga</taxon>
    </lineage>
</organism>
<dbReference type="RefSeq" id="WP_085516709.1">
    <property type="nucleotide sequence ID" value="NZ_FXAW01000003.1"/>
</dbReference>
<dbReference type="Pfam" id="PF01965">
    <property type="entry name" value="DJ-1_PfpI"/>
    <property type="match status" value="1"/>
</dbReference>
<evidence type="ECO:0000313" key="6">
    <source>
        <dbReference type="Proteomes" id="UP000193804"/>
    </source>
</evidence>